<evidence type="ECO:0000313" key="8">
    <source>
        <dbReference type="Proteomes" id="UP000028715"/>
    </source>
</evidence>
<dbReference type="CDD" id="cd16343">
    <property type="entry name" value="LMWPTP"/>
    <property type="match status" value="1"/>
</dbReference>
<reference evidence="7 8" key="1">
    <citation type="submission" date="2014-07" db="EMBL/GenBank/DDBJ databases">
        <title>Genome of Flavobacterium reichenbachii LMG 25512.</title>
        <authorList>
            <person name="Stropko S.J."/>
            <person name="Pipes S.E."/>
            <person name="Newman J.D."/>
        </authorList>
    </citation>
    <scope>NUCLEOTIDE SEQUENCE [LARGE SCALE GENOMIC DNA]</scope>
    <source>
        <strain evidence="7 8">LMG 25512</strain>
    </source>
</reference>
<comment type="caution">
    <text evidence="7">The sequence shown here is derived from an EMBL/GenBank/DDBJ whole genome shotgun (WGS) entry which is preliminary data.</text>
</comment>
<dbReference type="PANTHER" id="PTHR11717:SF7">
    <property type="entry name" value="LOW MOLECULAR WEIGHT PHOSPHOTYROSINE PROTEIN PHOSPHATASE"/>
    <property type="match status" value="1"/>
</dbReference>
<dbReference type="STRING" id="362418.IW19_24110"/>
<dbReference type="SUPFAM" id="SSF52788">
    <property type="entry name" value="Phosphotyrosine protein phosphatases I"/>
    <property type="match status" value="1"/>
</dbReference>
<dbReference type="PANTHER" id="PTHR11717">
    <property type="entry name" value="LOW MOLECULAR WEIGHT PROTEIN TYROSINE PHOSPHATASE"/>
    <property type="match status" value="1"/>
</dbReference>
<dbReference type="EMBL" id="JPRL01000005">
    <property type="protein sequence ID" value="KFF02380.1"/>
    <property type="molecule type" value="Genomic_DNA"/>
</dbReference>
<evidence type="ECO:0000256" key="4">
    <source>
        <dbReference type="ARBA" id="ARBA00022912"/>
    </source>
</evidence>
<dbReference type="EC" id="3.1.3.48" evidence="2"/>
<dbReference type="OrthoDB" id="9784339at2"/>
<keyword evidence="4" id="KW-0904">Protein phosphatase</keyword>
<keyword evidence="8" id="KW-1185">Reference proteome</keyword>
<dbReference type="eggNOG" id="COG0394">
    <property type="taxonomic scope" value="Bacteria"/>
</dbReference>
<name>A0A085ZD66_9FLAO</name>
<dbReference type="Proteomes" id="UP000028715">
    <property type="component" value="Unassembled WGS sequence"/>
</dbReference>
<proteinExistence type="inferred from homology"/>
<evidence type="ECO:0000256" key="1">
    <source>
        <dbReference type="ARBA" id="ARBA00011063"/>
    </source>
</evidence>
<organism evidence="7 8">
    <name type="scientific">Flavobacterium reichenbachii</name>
    <dbReference type="NCBI Taxonomy" id="362418"/>
    <lineage>
        <taxon>Bacteria</taxon>
        <taxon>Pseudomonadati</taxon>
        <taxon>Bacteroidota</taxon>
        <taxon>Flavobacteriia</taxon>
        <taxon>Flavobacteriales</taxon>
        <taxon>Flavobacteriaceae</taxon>
        <taxon>Flavobacterium</taxon>
    </lineage>
</organism>
<dbReference type="Pfam" id="PF01451">
    <property type="entry name" value="LMWPc"/>
    <property type="match status" value="1"/>
</dbReference>
<dbReference type="InterPro" id="IPR036196">
    <property type="entry name" value="Ptyr_pPase_sf"/>
</dbReference>
<feature type="active site" description="Nucleophile" evidence="5">
    <location>
        <position position="9"/>
    </location>
</feature>
<dbReference type="AlphaFoldDB" id="A0A085ZD66"/>
<gene>
    <name evidence="7" type="ORF">IW19_24110</name>
</gene>
<dbReference type="PRINTS" id="PR00719">
    <property type="entry name" value="LMWPTPASE"/>
</dbReference>
<feature type="domain" description="Phosphotyrosine protein phosphatase I" evidence="6">
    <location>
        <begin position="3"/>
        <end position="149"/>
    </location>
</feature>
<sequence>MPVKILMVCLGNICRSPLAEGILASKLPQDKFFVDSAGTGSWHIGHCPDKRSIDTAKKNGINISSQKGRQFTTSDFEEFDYIFVMDNSNFRDVIHLAQTSEHKAKVSLILNELFPEENVDVPDPYYGTTNGFDNVYQMLDEVTDLIADKLIQKHR</sequence>
<comment type="similarity">
    <text evidence="1">Belongs to the low molecular weight phosphotyrosine protein phosphatase family.</text>
</comment>
<accession>A0A085ZD66</accession>
<dbReference type="Gene3D" id="3.40.50.2300">
    <property type="match status" value="1"/>
</dbReference>
<dbReference type="InterPro" id="IPR017867">
    <property type="entry name" value="Tyr_phospatase_low_mol_wt"/>
</dbReference>
<evidence type="ECO:0000256" key="5">
    <source>
        <dbReference type="PIRSR" id="PIRSR617867-1"/>
    </source>
</evidence>
<evidence type="ECO:0000256" key="2">
    <source>
        <dbReference type="ARBA" id="ARBA00013064"/>
    </source>
</evidence>
<dbReference type="InterPro" id="IPR050438">
    <property type="entry name" value="LMW_PTPase"/>
</dbReference>
<dbReference type="GO" id="GO:0004725">
    <property type="term" value="F:protein tyrosine phosphatase activity"/>
    <property type="evidence" value="ECO:0007669"/>
    <property type="project" value="UniProtKB-EC"/>
</dbReference>
<feature type="active site" evidence="5">
    <location>
        <position position="15"/>
    </location>
</feature>
<evidence type="ECO:0000259" key="6">
    <source>
        <dbReference type="SMART" id="SM00226"/>
    </source>
</evidence>
<protein>
    <recommendedName>
        <fullName evidence="2">protein-tyrosine-phosphatase</fullName>
        <ecNumber evidence="2">3.1.3.48</ecNumber>
    </recommendedName>
</protein>
<keyword evidence="3" id="KW-0378">Hydrolase</keyword>
<dbReference type="RefSeq" id="WP_035690134.1">
    <property type="nucleotide sequence ID" value="NZ_JPRL01000005.1"/>
</dbReference>
<evidence type="ECO:0000256" key="3">
    <source>
        <dbReference type="ARBA" id="ARBA00022801"/>
    </source>
</evidence>
<dbReference type="SMART" id="SM00226">
    <property type="entry name" value="LMWPc"/>
    <property type="match status" value="1"/>
</dbReference>
<feature type="active site" description="Proton donor" evidence="5">
    <location>
        <position position="123"/>
    </location>
</feature>
<evidence type="ECO:0000313" key="7">
    <source>
        <dbReference type="EMBL" id="KFF02380.1"/>
    </source>
</evidence>
<dbReference type="InterPro" id="IPR023485">
    <property type="entry name" value="Ptyr_pPase"/>
</dbReference>